<evidence type="ECO:0000313" key="7">
    <source>
        <dbReference type="Proteomes" id="UP001378592"/>
    </source>
</evidence>
<evidence type="ECO:0000313" key="6">
    <source>
        <dbReference type="EMBL" id="KAK7863666.1"/>
    </source>
</evidence>
<protein>
    <recommendedName>
        <fullName evidence="8">UDP-glucuronosyltransferase</fullName>
    </recommendedName>
</protein>
<dbReference type="PANTHER" id="PTHR48043">
    <property type="entry name" value="EG:EG0003.4 PROTEIN-RELATED"/>
    <property type="match status" value="1"/>
</dbReference>
<feature type="transmembrane region" description="Helical" evidence="4">
    <location>
        <begin position="473"/>
        <end position="497"/>
    </location>
</feature>
<reference evidence="6 7" key="1">
    <citation type="submission" date="2024-03" db="EMBL/GenBank/DDBJ databases">
        <title>The genome assembly and annotation of the cricket Gryllus longicercus Weissman &amp; Gray.</title>
        <authorList>
            <person name="Szrajer S."/>
            <person name="Gray D."/>
            <person name="Ylla G."/>
        </authorList>
    </citation>
    <scope>NUCLEOTIDE SEQUENCE [LARGE SCALE GENOMIC DNA]</scope>
    <source>
        <strain evidence="6">DAG 2021-001</strain>
        <tissue evidence="6">Whole body minus gut</tissue>
    </source>
</reference>
<dbReference type="PANTHER" id="PTHR48043:SF159">
    <property type="entry name" value="EG:EG0003.4 PROTEIN-RELATED"/>
    <property type="match status" value="1"/>
</dbReference>
<keyword evidence="4" id="KW-1133">Transmembrane helix</keyword>
<keyword evidence="3" id="KW-0808">Transferase</keyword>
<dbReference type="InterPro" id="IPR050271">
    <property type="entry name" value="UDP-glycosyltransferase"/>
</dbReference>
<dbReference type="SUPFAM" id="SSF53756">
    <property type="entry name" value="UDP-Glycosyltransferase/glycogen phosphorylase"/>
    <property type="match status" value="1"/>
</dbReference>
<sequence>MNKFAVVVATLLLVGVADAAKILVLMPVPAKSHFGAYAPLFEELARRGHEVTVASPFPRKTPLANYTDIVLEDTFPARDSKEFNTFEMREASFPMMMYFIFKICSESCEKVLQLPNMQKLINSKDLEFDLVLYEPFFTECTYGLLHKFKAPKIQLVPNSIIPWSGDPVGNPSTLSYIPILVSDTGSLDFMGRFSNFMQMSFLVLFRAFIVVPTMDSIMRKYFPDPTIPSIDELETDTAFLFLHSHPVLNNPRPLTPNTIELGALHVKEKGKLPQDLQKFLDDAPHGVIYFSLGSNVRSVDMPEAKRNSFIQAFSKLKQKVLWKWEADSLPGQPKNVRLGKWLPQHDILAHPNVKLFITHGGLMSTQEATYFGIPLVAVPIMADQKVNALRAENSGYAIVLDVHNITEESVSWALNQVLNEPRYRENAKRLSSIITDQPQKPLEKAVFWVEYAIRHGGAPHLRSAALKLNPLQYYFLDVIAVLALIGLAVIVLTTLFVRAAIKTQRQMETPKDRVSRNIGGGVHKKQWYGRIVSDNKPSRL</sequence>
<dbReference type="EMBL" id="JAZDUA010000224">
    <property type="protein sequence ID" value="KAK7863666.1"/>
    <property type="molecule type" value="Genomic_DNA"/>
</dbReference>
<feature type="chain" id="PRO_5042921307" description="UDP-glucuronosyltransferase" evidence="5">
    <location>
        <begin position="20"/>
        <end position="540"/>
    </location>
</feature>
<dbReference type="GO" id="GO:0008194">
    <property type="term" value="F:UDP-glycosyltransferase activity"/>
    <property type="evidence" value="ECO:0007669"/>
    <property type="project" value="InterPro"/>
</dbReference>
<comment type="caution">
    <text evidence="6">The sequence shown here is derived from an EMBL/GenBank/DDBJ whole genome shotgun (WGS) entry which is preliminary data.</text>
</comment>
<dbReference type="AlphaFoldDB" id="A0AAN9VIY0"/>
<dbReference type="FunFam" id="3.40.50.2000:FF:000050">
    <property type="entry name" value="UDP-glucuronosyltransferase"/>
    <property type="match status" value="1"/>
</dbReference>
<gene>
    <name evidence="6" type="ORF">R5R35_006193</name>
</gene>
<evidence type="ECO:0008006" key="8">
    <source>
        <dbReference type="Google" id="ProtNLM"/>
    </source>
</evidence>
<dbReference type="InterPro" id="IPR002213">
    <property type="entry name" value="UDP_glucos_trans"/>
</dbReference>
<feature type="signal peptide" evidence="5">
    <location>
        <begin position="1"/>
        <end position="19"/>
    </location>
</feature>
<name>A0AAN9VIY0_9ORTH</name>
<organism evidence="6 7">
    <name type="scientific">Gryllus longicercus</name>
    <dbReference type="NCBI Taxonomy" id="2509291"/>
    <lineage>
        <taxon>Eukaryota</taxon>
        <taxon>Metazoa</taxon>
        <taxon>Ecdysozoa</taxon>
        <taxon>Arthropoda</taxon>
        <taxon>Hexapoda</taxon>
        <taxon>Insecta</taxon>
        <taxon>Pterygota</taxon>
        <taxon>Neoptera</taxon>
        <taxon>Polyneoptera</taxon>
        <taxon>Orthoptera</taxon>
        <taxon>Ensifera</taxon>
        <taxon>Gryllidea</taxon>
        <taxon>Grylloidea</taxon>
        <taxon>Gryllidae</taxon>
        <taxon>Gryllinae</taxon>
        <taxon>Gryllus</taxon>
    </lineage>
</organism>
<dbReference type="CDD" id="cd03784">
    <property type="entry name" value="GT1_Gtf-like"/>
    <property type="match status" value="1"/>
</dbReference>
<evidence type="ECO:0000256" key="4">
    <source>
        <dbReference type="SAM" id="Phobius"/>
    </source>
</evidence>
<comment type="similarity">
    <text evidence="1">Belongs to the UDP-glycosyltransferase family.</text>
</comment>
<keyword evidence="7" id="KW-1185">Reference proteome</keyword>
<proteinExistence type="inferred from homology"/>
<keyword evidence="5" id="KW-0732">Signal</keyword>
<dbReference type="Proteomes" id="UP001378592">
    <property type="component" value="Unassembled WGS sequence"/>
</dbReference>
<evidence type="ECO:0000256" key="2">
    <source>
        <dbReference type="ARBA" id="ARBA00022676"/>
    </source>
</evidence>
<keyword evidence="4" id="KW-0472">Membrane</keyword>
<evidence type="ECO:0000256" key="1">
    <source>
        <dbReference type="ARBA" id="ARBA00009995"/>
    </source>
</evidence>
<dbReference type="Gene3D" id="3.40.50.2000">
    <property type="entry name" value="Glycogen Phosphorylase B"/>
    <property type="match status" value="2"/>
</dbReference>
<evidence type="ECO:0000256" key="5">
    <source>
        <dbReference type="SAM" id="SignalP"/>
    </source>
</evidence>
<evidence type="ECO:0000256" key="3">
    <source>
        <dbReference type="ARBA" id="ARBA00022679"/>
    </source>
</evidence>
<keyword evidence="2" id="KW-0328">Glycosyltransferase</keyword>
<keyword evidence="4" id="KW-0812">Transmembrane</keyword>
<dbReference type="Pfam" id="PF00201">
    <property type="entry name" value="UDPGT"/>
    <property type="match status" value="1"/>
</dbReference>
<accession>A0AAN9VIY0</accession>